<dbReference type="GO" id="GO:0000166">
    <property type="term" value="F:nucleotide binding"/>
    <property type="evidence" value="ECO:0007669"/>
    <property type="project" value="UniProtKB-KW"/>
</dbReference>
<dbReference type="PRINTS" id="PR01607">
    <property type="entry name" value="APYRASEFAMLY"/>
</dbReference>
<dbReference type="Gene3D" id="3.60.21.10">
    <property type="match status" value="1"/>
</dbReference>
<feature type="domain" description="5'-Nucleotidase C-terminal" evidence="4">
    <location>
        <begin position="309"/>
        <end position="463"/>
    </location>
</feature>
<dbReference type="SUPFAM" id="SSF56300">
    <property type="entry name" value="Metallo-dependent phosphatases"/>
    <property type="match status" value="1"/>
</dbReference>
<dbReference type="InterPro" id="IPR004843">
    <property type="entry name" value="Calcineurin-like_PHP"/>
</dbReference>
<dbReference type="InterPro" id="IPR006179">
    <property type="entry name" value="5_nucleotidase/apyrase"/>
</dbReference>
<dbReference type="InterPro" id="IPR008334">
    <property type="entry name" value="5'-Nucleotdase_C"/>
</dbReference>
<sequence>MMLQSRPSAALRAGFLGLSLLLSGTALAQEAVTIRFVHTNDIDRMSPEKGRGGFARLATVVKEEKAKGNAFFIHAGDTISPSLLSGFDKGAHIIDILNRMGVDAMAPGNHEFDLGDAAFRARMAEAKFDVLATNIIDGNGLPANTKADKVVEVQGVKIGFFGLTTETTPIESSPGTIKFSSTIDTARAKAKELREKGADLVVAVAHTPLAVDMIIARSAGVDVVIGGHDEHLLAFYDGKVVLSEAESQANFVNVVELSVNKATKDGKTTVTWSPNFRIVDTVSVKPDPDIEAVVKGYEDKLSKELDVEIGTTETALDSRRATVRGGEAAMGNLIADAMKAAVGADVALTNGGGIRADKQYQAGQKLTRRDILSEMPFGNTTVLLEVTGAQIKDALENGVSQVRELGGRFPQVSGIVAEVDVKEPVGSRVKSVKINGEPLDPAKTYKLATNDFVGRGGDGYRSFTGAKSLIDTSASQLMASQVIDYVAKAGKVAPKVEGRVILR</sequence>
<dbReference type="Pfam" id="PF00149">
    <property type="entry name" value="Metallophos"/>
    <property type="match status" value="1"/>
</dbReference>
<feature type="chain" id="PRO_5031597389" evidence="2">
    <location>
        <begin position="29"/>
        <end position="503"/>
    </location>
</feature>
<dbReference type="AlphaFoldDB" id="A0A7W4YZX3"/>
<comment type="similarity">
    <text evidence="2">Belongs to the 5'-nucleotidase family.</text>
</comment>
<keyword evidence="6" id="KW-1185">Reference proteome</keyword>
<evidence type="ECO:0000313" key="6">
    <source>
        <dbReference type="Proteomes" id="UP000532010"/>
    </source>
</evidence>
<comment type="caution">
    <text evidence="5">The sequence shown here is derived from an EMBL/GenBank/DDBJ whole genome shotgun (WGS) entry which is preliminary data.</text>
</comment>
<evidence type="ECO:0000313" key="5">
    <source>
        <dbReference type="EMBL" id="MBB3021458.1"/>
    </source>
</evidence>
<name>A0A7W4YZX3_9HYPH</name>
<evidence type="ECO:0000259" key="4">
    <source>
        <dbReference type="Pfam" id="PF02872"/>
    </source>
</evidence>
<evidence type="ECO:0000256" key="2">
    <source>
        <dbReference type="RuleBase" id="RU362119"/>
    </source>
</evidence>
<gene>
    <name evidence="5" type="ORF">FHR70_004554</name>
</gene>
<keyword evidence="2" id="KW-0378">Hydrolase</keyword>
<accession>A0A7W4YZX3</accession>
<feature type="signal peptide" evidence="2">
    <location>
        <begin position="1"/>
        <end position="28"/>
    </location>
</feature>
<organism evidence="5 6">
    <name type="scientific">Microvirga lupini</name>
    <dbReference type="NCBI Taxonomy" id="420324"/>
    <lineage>
        <taxon>Bacteria</taxon>
        <taxon>Pseudomonadati</taxon>
        <taxon>Pseudomonadota</taxon>
        <taxon>Alphaproteobacteria</taxon>
        <taxon>Hyphomicrobiales</taxon>
        <taxon>Methylobacteriaceae</taxon>
        <taxon>Microvirga</taxon>
    </lineage>
</organism>
<dbReference type="Proteomes" id="UP000532010">
    <property type="component" value="Unassembled WGS sequence"/>
</dbReference>
<dbReference type="PANTHER" id="PTHR11575">
    <property type="entry name" value="5'-NUCLEOTIDASE-RELATED"/>
    <property type="match status" value="1"/>
</dbReference>
<dbReference type="Gene3D" id="3.90.780.10">
    <property type="entry name" value="5'-Nucleotidase, C-terminal domain"/>
    <property type="match status" value="1"/>
</dbReference>
<dbReference type="Pfam" id="PF02872">
    <property type="entry name" value="5_nucleotid_C"/>
    <property type="match status" value="1"/>
</dbReference>
<dbReference type="EMBL" id="JACHWB010000010">
    <property type="protein sequence ID" value="MBB3021458.1"/>
    <property type="molecule type" value="Genomic_DNA"/>
</dbReference>
<dbReference type="GO" id="GO:0016787">
    <property type="term" value="F:hydrolase activity"/>
    <property type="evidence" value="ECO:0007669"/>
    <property type="project" value="UniProtKB-KW"/>
</dbReference>
<dbReference type="GO" id="GO:0009166">
    <property type="term" value="P:nucleotide catabolic process"/>
    <property type="evidence" value="ECO:0007669"/>
    <property type="project" value="InterPro"/>
</dbReference>
<dbReference type="InterPro" id="IPR029052">
    <property type="entry name" value="Metallo-depent_PP-like"/>
</dbReference>
<evidence type="ECO:0000256" key="1">
    <source>
        <dbReference type="ARBA" id="ARBA00022729"/>
    </source>
</evidence>
<keyword evidence="2" id="KW-0547">Nucleotide-binding</keyword>
<protein>
    <submittedName>
        <fullName evidence="5">2',3'-cyclic-nucleotide 2'-phosphodiesterase (5'-nucleotidase family)</fullName>
    </submittedName>
</protein>
<dbReference type="InterPro" id="IPR036907">
    <property type="entry name" value="5'-Nucleotdase_C_sf"/>
</dbReference>
<reference evidence="5 6" key="1">
    <citation type="submission" date="2020-08" db="EMBL/GenBank/DDBJ databases">
        <title>The Agave Microbiome: Exploring the role of microbial communities in plant adaptations to desert environments.</title>
        <authorList>
            <person name="Partida-Martinez L.P."/>
        </authorList>
    </citation>
    <scope>NUCLEOTIDE SEQUENCE [LARGE SCALE GENOMIC DNA]</scope>
    <source>
        <strain evidence="5 6">AT3.9</strain>
    </source>
</reference>
<dbReference type="PANTHER" id="PTHR11575:SF24">
    <property type="entry name" value="5'-NUCLEOTIDASE"/>
    <property type="match status" value="1"/>
</dbReference>
<evidence type="ECO:0000259" key="3">
    <source>
        <dbReference type="Pfam" id="PF00149"/>
    </source>
</evidence>
<dbReference type="SUPFAM" id="SSF55816">
    <property type="entry name" value="5'-nucleotidase (syn. UDP-sugar hydrolase), C-terminal domain"/>
    <property type="match status" value="1"/>
</dbReference>
<dbReference type="RefSeq" id="WP_246408440.1">
    <property type="nucleotide sequence ID" value="NZ_JACHWB010000010.1"/>
</dbReference>
<keyword evidence="1 2" id="KW-0732">Signal</keyword>
<feature type="domain" description="Calcineurin-like phosphoesterase" evidence="3">
    <location>
        <begin position="34"/>
        <end position="229"/>
    </location>
</feature>
<proteinExistence type="inferred from homology"/>